<protein>
    <submittedName>
        <fullName evidence="1">Uncharacterized protein</fullName>
    </submittedName>
</protein>
<comment type="caution">
    <text evidence="1">The sequence shown here is derived from an EMBL/GenBank/DDBJ whole genome shotgun (WGS) entry which is preliminary data.</text>
</comment>
<organism evidence="1 2">
    <name type="scientific">Diaporthe helianthi</name>
    <dbReference type="NCBI Taxonomy" id="158607"/>
    <lineage>
        <taxon>Eukaryota</taxon>
        <taxon>Fungi</taxon>
        <taxon>Dikarya</taxon>
        <taxon>Ascomycota</taxon>
        <taxon>Pezizomycotina</taxon>
        <taxon>Sordariomycetes</taxon>
        <taxon>Sordariomycetidae</taxon>
        <taxon>Diaporthales</taxon>
        <taxon>Diaporthaceae</taxon>
        <taxon>Diaporthe</taxon>
    </lineage>
</organism>
<name>A0A2P5IBI2_DIAHE</name>
<accession>A0A2P5IBI2</accession>
<dbReference type="EMBL" id="MAVT02000084">
    <property type="protein sequence ID" value="POS79873.1"/>
    <property type="molecule type" value="Genomic_DNA"/>
</dbReference>
<gene>
    <name evidence="1" type="ORF">DHEL01_v201745</name>
</gene>
<dbReference type="AlphaFoldDB" id="A0A2P5IBI2"/>
<keyword evidence="2" id="KW-1185">Reference proteome</keyword>
<evidence type="ECO:0000313" key="1">
    <source>
        <dbReference type="EMBL" id="POS79873.1"/>
    </source>
</evidence>
<reference evidence="1" key="1">
    <citation type="submission" date="2017-09" db="EMBL/GenBank/DDBJ databases">
        <title>Polyketide synthases of a Diaporthe helianthi virulent isolate.</title>
        <authorList>
            <person name="Baroncelli R."/>
        </authorList>
    </citation>
    <scope>NUCLEOTIDE SEQUENCE [LARGE SCALE GENOMIC DNA]</scope>
    <source>
        <strain evidence="1">7/96</strain>
    </source>
</reference>
<sequence>MPAVPNSDAPSSSSMPHDALRPKFLLVGTPRSSVDAHLKWSKHRSRFVAICSVNTPPQPRNTSSAMSVADCANSGHPVVECPDIDESPRLGLVNTTSQRNPIAAHRWVPVIYGTPQPLAVPFSNPVRSSPG</sequence>
<dbReference type="Proteomes" id="UP000094444">
    <property type="component" value="Unassembled WGS sequence"/>
</dbReference>
<proteinExistence type="predicted"/>
<evidence type="ECO:0000313" key="2">
    <source>
        <dbReference type="Proteomes" id="UP000094444"/>
    </source>
</evidence>
<dbReference type="InParanoid" id="A0A2P5IBI2"/>